<accession>A0A2U1L8Q5</accession>
<evidence type="ECO:0000256" key="1">
    <source>
        <dbReference type="ARBA" id="ARBA00022723"/>
    </source>
</evidence>
<keyword evidence="5" id="KW-0223">Dioxygenase</keyword>
<protein>
    <submittedName>
        <fullName evidence="5">Non-heme dioxygenase N-terminal domain-containing protein</fullName>
    </submittedName>
</protein>
<evidence type="ECO:0000256" key="2">
    <source>
        <dbReference type="ARBA" id="ARBA00023004"/>
    </source>
</evidence>
<dbReference type="PANTHER" id="PTHR47991">
    <property type="entry name" value="OXOGLUTARATE/IRON-DEPENDENT DIOXYGENASE"/>
    <property type="match status" value="1"/>
</dbReference>
<dbReference type="InterPro" id="IPR044861">
    <property type="entry name" value="IPNS-like_FE2OG_OXY"/>
</dbReference>
<name>A0A2U1L8Q5_ARTAN</name>
<dbReference type="Proteomes" id="UP000245207">
    <property type="component" value="Unassembled WGS sequence"/>
</dbReference>
<dbReference type="InterPro" id="IPR050295">
    <property type="entry name" value="Plant_2OG-oxidoreductases"/>
</dbReference>
<feature type="domain" description="Isopenicillin N synthase-like Fe(2+) 2OG dioxygenase" evidence="3">
    <location>
        <begin position="175"/>
        <end position="235"/>
    </location>
</feature>
<comment type="caution">
    <text evidence="5">The sequence shown here is derived from an EMBL/GenBank/DDBJ whole genome shotgun (WGS) entry which is preliminary data.</text>
</comment>
<dbReference type="Pfam" id="PF03171">
    <property type="entry name" value="2OG-FeII_Oxy"/>
    <property type="match status" value="1"/>
</dbReference>
<reference evidence="5 6" key="1">
    <citation type="journal article" date="2018" name="Mol. Plant">
        <title>The genome of Artemisia annua provides insight into the evolution of Asteraceae family and artemisinin biosynthesis.</title>
        <authorList>
            <person name="Shen Q."/>
            <person name="Zhang L."/>
            <person name="Liao Z."/>
            <person name="Wang S."/>
            <person name="Yan T."/>
            <person name="Shi P."/>
            <person name="Liu M."/>
            <person name="Fu X."/>
            <person name="Pan Q."/>
            <person name="Wang Y."/>
            <person name="Lv Z."/>
            <person name="Lu X."/>
            <person name="Zhang F."/>
            <person name="Jiang W."/>
            <person name="Ma Y."/>
            <person name="Chen M."/>
            <person name="Hao X."/>
            <person name="Li L."/>
            <person name="Tang Y."/>
            <person name="Lv G."/>
            <person name="Zhou Y."/>
            <person name="Sun X."/>
            <person name="Brodelius P.E."/>
            <person name="Rose J.K.C."/>
            <person name="Tang K."/>
        </authorList>
    </citation>
    <scope>NUCLEOTIDE SEQUENCE [LARGE SCALE GENOMIC DNA]</scope>
    <source>
        <strain evidence="6">cv. Huhao1</strain>
        <tissue evidence="5">Leaf</tissue>
    </source>
</reference>
<sequence length="237" mass="26893">MNMQLQQISSDFDQLPARYVHKEYKDFSGIGLSHVPSVDVPVIDFSLLTSSPFELDKLKSAISTWGCFQAINHGTEGSFLEKVREISVLFFRSSMKDKKKCLRAEDDFEGYGNDVILLDQQTLDWVDRLISLEVLDEYTSKIELINKVVLKALARSLNLEDNCFLNQYGTTAKMHARFNYYPPCQWANNPHADGTAITVLLQDKEIEGLQLLKDGQWVGVPIVRDPLTINVGDQIEC</sequence>
<keyword evidence="6" id="KW-1185">Reference proteome</keyword>
<dbReference type="Gene3D" id="2.60.120.330">
    <property type="entry name" value="B-lactam Antibiotic, Isopenicillin N Synthase, Chain"/>
    <property type="match status" value="1"/>
</dbReference>
<evidence type="ECO:0000259" key="4">
    <source>
        <dbReference type="Pfam" id="PF14226"/>
    </source>
</evidence>
<dbReference type="EMBL" id="PKPP01010786">
    <property type="protein sequence ID" value="PWA45388.1"/>
    <property type="molecule type" value="Genomic_DNA"/>
</dbReference>
<keyword evidence="1" id="KW-0479">Metal-binding</keyword>
<proteinExistence type="predicted"/>
<dbReference type="GO" id="GO:0051213">
    <property type="term" value="F:dioxygenase activity"/>
    <property type="evidence" value="ECO:0007669"/>
    <property type="project" value="UniProtKB-KW"/>
</dbReference>
<evidence type="ECO:0000259" key="3">
    <source>
        <dbReference type="Pfam" id="PF03171"/>
    </source>
</evidence>
<dbReference type="STRING" id="35608.A0A2U1L8Q5"/>
<evidence type="ECO:0000313" key="6">
    <source>
        <dbReference type="Proteomes" id="UP000245207"/>
    </source>
</evidence>
<dbReference type="InterPro" id="IPR027443">
    <property type="entry name" value="IPNS-like_sf"/>
</dbReference>
<dbReference type="Pfam" id="PF14226">
    <property type="entry name" value="DIOX_N"/>
    <property type="match status" value="1"/>
</dbReference>
<dbReference type="SUPFAM" id="SSF51197">
    <property type="entry name" value="Clavaminate synthase-like"/>
    <property type="match status" value="1"/>
</dbReference>
<dbReference type="AlphaFoldDB" id="A0A2U1L8Q5"/>
<dbReference type="GO" id="GO:0046872">
    <property type="term" value="F:metal ion binding"/>
    <property type="evidence" value="ECO:0007669"/>
    <property type="project" value="UniProtKB-KW"/>
</dbReference>
<organism evidence="5 6">
    <name type="scientific">Artemisia annua</name>
    <name type="common">Sweet wormwood</name>
    <dbReference type="NCBI Taxonomy" id="35608"/>
    <lineage>
        <taxon>Eukaryota</taxon>
        <taxon>Viridiplantae</taxon>
        <taxon>Streptophyta</taxon>
        <taxon>Embryophyta</taxon>
        <taxon>Tracheophyta</taxon>
        <taxon>Spermatophyta</taxon>
        <taxon>Magnoliopsida</taxon>
        <taxon>eudicotyledons</taxon>
        <taxon>Gunneridae</taxon>
        <taxon>Pentapetalae</taxon>
        <taxon>asterids</taxon>
        <taxon>campanulids</taxon>
        <taxon>Asterales</taxon>
        <taxon>Asteraceae</taxon>
        <taxon>Asteroideae</taxon>
        <taxon>Anthemideae</taxon>
        <taxon>Artemisiinae</taxon>
        <taxon>Artemisia</taxon>
    </lineage>
</organism>
<keyword evidence="2" id="KW-0408">Iron</keyword>
<dbReference type="InterPro" id="IPR026992">
    <property type="entry name" value="DIOX_N"/>
</dbReference>
<dbReference type="OrthoDB" id="288590at2759"/>
<feature type="domain" description="Non-haem dioxygenase N-terminal" evidence="4">
    <location>
        <begin position="40"/>
        <end position="129"/>
    </location>
</feature>
<gene>
    <name evidence="5" type="ORF">CTI12_AA518350</name>
</gene>
<keyword evidence="5" id="KW-0560">Oxidoreductase</keyword>
<evidence type="ECO:0000313" key="5">
    <source>
        <dbReference type="EMBL" id="PWA45388.1"/>
    </source>
</evidence>